<dbReference type="EMBL" id="CM007894">
    <property type="protein sequence ID" value="OTG25456.1"/>
    <property type="molecule type" value="Genomic_DNA"/>
</dbReference>
<feature type="region of interest" description="Disordered" evidence="1">
    <location>
        <begin position="19"/>
        <end position="81"/>
    </location>
</feature>
<gene>
    <name evidence="3" type="ORF">HannXRQ_Chr05g0147831</name>
    <name evidence="2" type="ORF">HanXRQr2_Chr05g0216281</name>
</gene>
<feature type="compositionally biased region" description="Low complexity" evidence="1">
    <location>
        <begin position="59"/>
        <end position="74"/>
    </location>
</feature>
<dbReference type="Gramene" id="mRNA:HanXRQr2_Chr05g0216281">
    <property type="protein sequence ID" value="mRNA:HanXRQr2_Chr05g0216281"/>
    <property type="gene ID" value="HanXRQr2_Chr05g0216281"/>
</dbReference>
<accession>A0A251URH4</accession>
<reference evidence="2 4" key="1">
    <citation type="journal article" date="2017" name="Nature">
        <title>The sunflower genome provides insights into oil metabolism, flowering and Asterid evolution.</title>
        <authorList>
            <person name="Badouin H."/>
            <person name="Gouzy J."/>
            <person name="Grassa C.J."/>
            <person name="Murat F."/>
            <person name="Staton S.E."/>
            <person name="Cottret L."/>
            <person name="Lelandais-Briere C."/>
            <person name="Owens G.L."/>
            <person name="Carrere S."/>
            <person name="Mayjonade B."/>
            <person name="Legrand L."/>
            <person name="Gill N."/>
            <person name="Kane N.C."/>
            <person name="Bowers J.E."/>
            <person name="Hubner S."/>
            <person name="Bellec A."/>
            <person name="Berard A."/>
            <person name="Berges H."/>
            <person name="Blanchet N."/>
            <person name="Boniface M.C."/>
            <person name="Brunel D."/>
            <person name="Catrice O."/>
            <person name="Chaidir N."/>
            <person name="Claudel C."/>
            <person name="Donnadieu C."/>
            <person name="Faraut T."/>
            <person name="Fievet G."/>
            <person name="Helmstetter N."/>
            <person name="King M."/>
            <person name="Knapp S.J."/>
            <person name="Lai Z."/>
            <person name="Le Paslier M.C."/>
            <person name="Lippi Y."/>
            <person name="Lorenzon L."/>
            <person name="Mandel J.R."/>
            <person name="Marage G."/>
            <person name="Marchand G."/>
            <person name="Marquand E."/>
            <person name="Bret-Mestries E."/>
            <person name="Morien E."/>
            <person name="Nambeesan S."/>
            <person name="Nguyen T."/>
            <person name="Pegot-Espagnet P."/>
            <person name="Pouilly N."/>
            <person name="Raftis F."/>
            <person name="Sallet E."/>
            <person name="Schiex T."/>
            <person name="Thomas J."/>
            <person name="Vandecasteele C."/>
            <person name="Vares D."/>
            <person name="Vear F."/>
            <person name="Vautrin S."/>
            <person name="Crespi M."/>
            <person name="Mangin B."/>
            <person name="Burke J.M."/>
            <person name="Salse J."/>
            <person name="Munos S."/>
            <person name="Vincourt P."/>
            <person name="Rieseberg L.H."/>
            <person name="Langlade N.B."/>
        </authorList>
    </citation>
    <scope>NUCLEOTIDE SEQUENCE [LARGE SCALE GENOMIC DNA]</scope>
    <source>
        <strain evidence="4">cv. SF193</strain>
        <tissue evidence="2">Leaves</tissue>
    </source>
</reference>
<sequence length="160" mass="18454">MVNFEMRTRKKCYDVEVSSDCSTNMKQTKRRRTMKRRSEQKDNPRLVSLEERPVLNGLTSFPESETSPRSSSGSNDIVQPRLARASSFGVPSYMEAVEKEIIAALSDLLDNDKKITLVDVVDIEQILKHSEMTTQAFLQADRDQRSRLIQQELKKFRKGR</sequence>
<keyword evidence="4" id="KW-1185">Reference proteome</keyword>
<dbReference type="Proteomes" id="UP000215914">
    <property type="component" value="Chromosome 5"/>
</dbReference>
<evidence type="ECO:0000313" key="4">
    <source>
        <dbReference type="Proteomes" id="UP000215914"/>
    </source>
</evidence>
<dbReference type="AlphaFoldDB" id="A0A251URH4"/>
<organism evidence="3 4">
    <name type="scientific">Helianthus annuus</name>
    <name type="common">Common sunflower</name>
    <dbReference type="NCBI Taxonomy" id="4232"/>
    <lineage>
        <taxon>Eukaryota</taxon>
        <taxon>Viridiplantae</taxon>
        <taxon>Streptophyta</taxon>
        <taxon>Embryophyta</taxon>
        <taxon>Tracheophyta</taxon>
        <taxon>Spermatophyta</taxon>
        <taxon>Magnoliopsida</taxon>
        <taxon>eudicotyledons</taxon>
        <taxon>Gunneridae</taxon>
        <taxon>Pentapetalae</taxon>
        <taxon>asterids</taxon>
        <taxon>campanulids</taxon>
        <taxon>Asterales</taxon>
        <taxon>Asteraceae</taxon>
        <taxon>Asteroideae</taxon>
        <taxon>Heliantheae alliance</taxon>
        <taxon>Heliantheae</taxon>
        <taxon>Helianthus</taxon>
    </lineage>
</organism>
<name>A0A251URH4_HELAN</name>
<evidence type="ECO:0000313" key="3">
    <source>
        <dbReference type="EMBL" id="OTG25456.1"/>
    </source>
</evidence>
<reference evidence="3" key="2">
    <citation type="submission" date="2017-02" db="EMBL/GenBank/DDBJ databases">
        <title>Sunflower complete genome.</title>
        <authorList>
            <person name="Langlade N."/>
            <person name="Munos S."/>
        </authorList>
    </citation>
    <scope>NUCLEOTIDE SEQUENCE [LARGE SCALE GENOMIC DNA]</scope>
    <source>
        <tissue evidence="3">Leaves</tissue>
    </source>
</reference>
<proteinExistence type="predicted"/>
<evidence type="ECO:0000256" key="1">
    <source>
        <dbReference type="SAM" id="MobiDB-lite"/>
    </source>
</evidence>
<feature type="compositionally biased region" description="Basic and acidic residues" evidence="1">
    <location>
        <begin position="36"/>
        <end position="53"/>
    </location>
</feature>
<reference evidence="2" key="3">
    <citation type="submission" date="2020-06" db="EMBL/GenBank/DDBJ databases">
        <title>Helianthus annuus Genome sequencing and assembly Release 2.</title>
        <authorList>
            <person name="Gouzy J."/>
            <person name="Langlade N."/>
            <person name="Munos S."/>
        </authorList>
    </citation>
    <scope>NUCLEOTIDE SEQUENCE</scope>
    <source>
        <tissue evidence="2">Leaves</tissue>
    </source>
</reference>
<dbReference type="InParanoid" id="A0A251URH4"/>
<dbReference type="EMBL" id="MNCJ02000320">
    <property type="protein sequence ID" value="KAF5806010.1"/>
    <property type="molecule type" value="Genomic_DNA"/>
</dbReference>
<protein>
    <submittedName>
        <fullName evidence="3">Uncharacterized protein</fullName>
    </submittedName>
</protein>
<evidence type="ECO:0000313" key="2">
    <source>
        <dbReference type="EMBL" id="KAF5806010.1"/>
    </source>
</evidence>